<name>A0A6J6GDW0_9ZZZZ</name>
<dbReference type="InterPro" id="IPR001303">
    <property type="entry name" value="Aldolase_II/adducin_N"/>
</dbReference>
<gene>
    <name evidence="3" type="ORF">UFOPK1827_00364</name>
</gene>
<sequence length="375" mass="41270">MPTLVEHQMALDLGLDTAFHDGELSFALAFGDPTRMPTSGFRRRTNTHTVAGQRRIRTGLPLTREQLVAFSDKQQSALRSRTPSDAKADIGSPHGNGVTPPTEWSAAMTASLDPDNFGVVRGASKPIPYDIPVFDNFEDERQHRKERLAAAFRLFGKFGFGEGVAGHITVRDPEHPDCFWLNPIGMDFRLISVSDLILVNHEGDILHGEYAINQAAFAIHSEVHAARPDVIAAAHTHSIYGKAFSSLGRLLDPITQDACAFYDDHVLFDDYTGVVLDSSEGRRIAAGLEMKKAAILRNHGLLTVGHSVDEAAWWYITMERSCQAQLLAMAAGSPISIDAECASMTHDQVGHNFAGWFSFQPLYSTIVREQPDLFD</sequence>
<evidence type="ECO:0000259" key="2">
    <source>
        <dbReference type="SMART" id="SM01007"/>
    </source>
</evidence>
<accession>A0A6J6GDW0</accession>
<dbReference type="InterPro" id="IPR036409">
    <property type="entry name" value="Aldolase_II/adducin_N_sf"/>
</dbReference>
<dbReference type="AlphaFoldDB" id="A0A6J6GDW0"/>
<protein>
    <submittedName>
        <fullName evidence="3">Unannotated protein</fullName>
    </submittedName>
</protein>
<dbReference type="PANTHER" id="PTHR10672">
    <property type="entry name" value="ADDUCIN"/>
    <property type="match status" value="1"/>
</dbReference>
<dbReference type="InterPro" id="IPR051017">
    <property type="entry name" value="Aldolase-II_Adducin_sf"/>
</dbReference>
<proteinExistence type="predicted"/>
<feature type="region of interest" description="Disordered" evidence="1">
    <location>
        <begin position="71"/>
        <end position="98"/>
    </location>
</feature>
<evidence type="ECO:0000256" key="1">
    <source>
        <dbReference type="SAM" id="MobiDB-lite"/>
    </source>
</evidence>
<reference evidence="3" key="1">
    <citation type="submission" date="2020-05" db="EMBL/GenBank/DDBJ databases">
        <authorList>
            <person name="Chiriac C."/>
            <person name="Salcher M."/>
            <person name="Ghai R."/>
            <person name="Kavagutti S V."/>
        </authorList>
    </citation>
    <scope>NUCLEOTIDE SEQUENCE</scope>
</reference>
<dbReference type="FunFam" id="3.40.225.10:FF:000009">
    <property type="entry name" value="Class II aldolase/adducin N-terminal"/>
    <property type="match status" value="1"/>
</dbReference>
<feature type="domain" description="Class II aldolase/adducin N-terminal" evidence="2">
    <location>
        <begin position="146"/>
        <end position="326"/>
    </location>
</feature>
<dbReference type="Pfam" id="PF00596">
    <property type="entry name" value="Aldolase_II"/>
    <property type="match status" value="1"/>
</dbReference>
<evidence type="ECO:0000313" key="3">
    <source>
        <dbReference type="EMBL" id="CAB4597763.1"/>
    </source>
</evidence>
<dbReference type="GO" id="GO:0005856">
    <property type="term" value="C:cytoskeleton"/>
    <property type="evidence" value="ECO:0007669"/>
    <property type="project" value="TreeGrafter"/>
</dbReference>
<dbReference type="SUPFAM" id="SSF53639">
    <property type="entry name" value="AraD/HMP-PK domain-like"/>
    <property type="match status" value="1"/>
</dbReference>
<organism evidence="3">
    <name type="scientific">freshwater metagenome</name>
    <dbReference type="NCBI Taxonomy" id="449393"/>
    <lineage>
        <taxon>unclassified sequences</taxon>
        <taxon>metagenomes</taxon>
        <taxon>ecological metagenomes</taxon>
    </lineage>
</organism>
<dbReference type="SMART" id="SM01007">
    <property type="entry name" value="Aldolase_II"/>
    <property type="match status" value="1"/>
</dbReference>
<feature type="compositionally biased region" description="Polar residues" evidence="1">
    <location>
        <begin position="72"/>
        <end position="81"/>
    </location>
</feature>
<dbReference type="EMBL" id="CAEZUO010000009">
    <property type="protein sequence ID" value="CAB4597763.1"/>
    <property type="molecule type" value="Genomic_DNA"/>
</dbReference>
<dbReference type="NCBIfam" id="NF004855">
    <property type="entry name" value="PRK06208.1"/>
    <property type="match status" value="1"/>
</dbReference>
<dbReference type="PANTHER" id="PTHR10672:SF3">
    <property type="entry name" value="PROTEIN HU-LI TAI SHAO"/>
    <property type="match status" value="1"/>
</dbReference>
<dbReference type="Gene3D" id="3.40.225.10">
    <property type="entry name" value="Class II aldolase/adducin N-terminal domain"/>
    <property type="match status" value="1"/>
</dbReference>
<dbReference type="GO" id="GO:0051015">
    <property type="term" value="F:actin filament binding"/>
    <property type="evidence" value="ECO:0007669"/>
    <property type="project" value="TreeGrafter"/>
</dbReference>